<sequence>MGNKLLEFQTETLVHRFLGCSDRLRDTRRLSIDEDVYFERVRVTIVGMEKRESLLQ</sequence>
<gene>
    <name evidence="1" type="ORF">L873DRAFT_1824036</name>
</gene>
<name>A0A3N4IRI5_9PEZI</name>
<proteinExistence type="predicted"/>
<evidence type="ECO:0000313" key="1">
    <source>
        <dbReference type="EMBL" id="RPA88783.1"/>
    </source>
</evidence>
<evidence type="ECO:0000313" key="2">
    <source>
        <dbReference type="Proteomes" id="UP000276215"/>
    </source>
</evidence>
<reference evidence="1 2" key="1">
    <citation type="journal article" date="2018" name="Nat. Ecol. Evol.">
        <title>Pezizomycetes genomes reveal the molecular basis of ectomycorrhizal truffle lifestyle.</title>
        <authorList>
            <person name="Murat C."/>
            <person name="Payen T."/>
            <person name="Noel B."/>
            <person name="Kuo A."/>
            <person name="Morin E."/>
            <person name="Chen J."/>
            <person name="Kohler A."/>
            <person name="Krizsan K."/>
            <person name="Balestrini R."/>
            <person name="Da Silva C."/>
            <person name="Montanini B."/>
            <person name="Hainaut M."/>
            <person name="Levati E."/>
            <person name="Barry K.W."/>
            <person name="Belfiori B."/>
            <person name="Cichocki N."/>
            <person name="Clum A."/>
            <person name="Dockter R.B."/>
            <person name="Fauchery L."/>
            <person name="Guy J."/>
            <person name="Iotti M."/>
            <person name="Le Tacon F."/>
            <person name="Lindquist E.A."/>
            <person name="Lipzen A."/>
            <person name="Malagnac F."/>
            <person name="Mello A."/>
            <person name="Molinier V."/>
            <person name="Miyauchi S."/>
            <person name="Poulain J."/>
            <person name="Riccioni C."/>
            <person name="Rubini A."/>
            <person name="Sitrit Y."/>
            <person name="Splivallo R."/>
            <person name="Traeger S."/>
            <person name="Wang M."/>
            <person name="Zifcakova L."/>
            <person name="Wipf D."/>
            <person name="Zambonelli A."/>
            <person name="Paolocci F."/>
            <person name="Nowrousian M."/>
            <person name="Ottonello S."/>
            <person name="Baldrian P."/>
            <person name="Spatafora J.W."/>
            <person name="Henrissat B."/>
            <person name="Nagy L.G."/>
            <person name="Aury J.M."/>
            <person name="Wincker P."/>
            <person name="Grigoriev I.V."/>
            <person name="Bonfante P."/>
            <person name="Martin F.M."/>
        </authorList>
    </citation>
    <scope>NUCLEOTIDE SEQUENCE [LARGE SCALE GENOMIC DNA]</scope>
    <source>
        <strain evidence="1 2">120613-1</strain>
    </source>
</reference>
<protein>
    <submittedName>
        <fullName evidence="1">Uncharacterized protein</fullName>
    </submittedName>
</protein>
<accession>A0A3N4IRI5</accession>
<organism evidence="1 2">
    <name type="scientific">Choiromyces venosus 120613-1</name>
    <dbReference type="NCBI Taxonomy" id="1336337"/>
    <lineage>
        <taxon>Eukaryota</taxon>
        <taxon>Fungi</taxon>
        <taxon>Dikarya</taxon>
        <taxon>Ascomycota</taxon>
        <taxon>Pezizomycotina</taxon>
        <taxon>Pezizomycetes</taxon>
        <taxon>Pezizales</taxon>
        <taxon>Tuberaceae</taxon>
        <taxon>Choiromyces</taxon>
    </lineage>
</organism>
<dbReference type="Proteomes" id="UP000276215">
    <property type="component" value="Unassembled WGS sequence"/>
</dbReference>
<keyword evidence="2" id="KW-1185">Reference proteome</keyword>
<dbReference type="EMBL" id="ML120676">
    <property type="protein sequence ID" value="RPA88783.1"/>
    <property type="molecule type" value="Genomic_DNA"/>
</dbReference>
<dbReference type="AlphaFoldDB" id="A0A3N4IRI5"/>